<reference evidence="2" key="2">
    <citation type="submission" date="2025-08" db="UniProtKB">
        <authorList>
            <consortium name="Ensembl"/>
        </authorList>
    </citation>
    <scope>IDENTIFICATION</scope>
</reference>
<dbReference type="KEGG" id="gat:120814851"/>
<evidence type="ECO:0000313" key="3">
    <source>
        <dbReference type="Proteomes" id="UP000007635"/>
    </source>
</evidence>
<dbReference type="GO" id="GO:0036435">
    <property type="term" value="F:K48-linked polyubiquitin modification-dependent protein binding"/>
    <property type="evidence" value="ECO:0007669"/>
    <property type="project" value="TreeGrafter"/>
</dbReference>
<dbReference type="Pfam" id="PF18091">
    <property type="entry name" value="E3_UbLigase_RBR"/>
    <property type="match status" value="1"/>
</dbReference>
<dbReference type="Ensembl" id="ENSGACT00000048744.1">
    <property type="protein sequence ID" value="ENSGACP00000070247.1"/>
    <property type="gene ID" value="ENSGACG00000030431.1"/>
</dbReference>
<dbReference type="GO" id="GO:0061630">
    <property type="term" value="F:ubiquitin protein ligase activity"/>
    <property type="evidence" value="ECO:0007669"/>
    <property type="project" value="TreeGrafter"/>
</dbReference>
<protein>
    <recommendedName>
        <fullName evidence="1">RNF31 C-terminal domain-containing protein</fullName>
    </recommendedName>
</protein>
<reference evidence="2" key="3">
    <citation type="submission" date="2025-09" db="UniProtKB">
        <authorList>
            <consortium name="Ensembl"/>
        </authorList>
    </citation>
    <scope>IDENTIFICATION</scope>
</reference>
<dbReference type="AlphaFoldDB" id="A0AAQ4S5G0"/>
<evidence type="ECO:0000259" key="1">
    <source>
        <dbReference type="Pfam" id="PF18091"/>
    </source>
</evidence>
<name>A0AAQ4S5G0_GASAC</name>
<keyword evidence="3" id="KW-1185">Reference proteome</keyword>
<dbReference type="GO" id="GO:1990450">
    <property type="term" value="F:linear polyubiquitin binding"/>
    <property type="evidence" value="ECO:0007669"/>
    <property type="project" value="TreeGrafter"/>
</dbReference>
<dbReference type="GO" id="GO:0071797">
    <property type="term" value="C:LUBAC complex"/>
    <property type="evidence" value="ECO:0007669"/>
    <property type="project" value="InterPro"/>
</dbReference>
<dbReference type="RefSeq" id="XP_040025856.1">
    <property type="nucleotide sequence ID" value="XM_040169922.1"/>
</dbReference>
<accession>A0AAQ4S5G0</accession>
<dbReference type="InterPro" id="IPR041031">
    <property type="entry name" value="RNF31_C"/>
</dbReference>
<proteinExistence type="predicted"/>
<dbReference type="Proteomes" id="UP000007635">
    <property type="component" value="Unassembled WGS sequence"/>
</dbReference>
<dbReference type="Pfam" id="PF22191">
    <property type="entry name" value="IBR_1"/>
    <property type="match status" value="1"/>
</dbReference>
<sequence>MAVLWPPAACPSCRFQYALTKGGCLLFSCSQCRYQFCSGCNNPYHKTVCKAAQCICPGLHAHHPRDCLFYLRDWEPPRLQALLQRSGVDFNTDPSDGSQSEACCVMEQKDDKVESPCGLRTQPGQAGLCEKHYKEYLVSLINAHSLDPAPLYEASEVIRACERYLVDTQRGGDEDEDVFLARLLKKLMEVPLGEKVPRNK</sequence>
<dbReference type="GeneTree" id="ENSGT00530000064112"/>
<organism evidence="2 3">
    <name type="scientific">Gasterosteus aculeatus aculeatus</name>
    <name type="common">three-spined stickleback</name>
    <dbReference type="NCBI Taxonomy" id="481459"/>
    <lineage>
        <taxon>Eukaryota</taxon>
        <taxon>Metazoa</taxon>
        <taxon>Chordata</taxon>
        <taxon>Craniata</taxon>
        <taxon>Vertebrata</taxon>
        <taxon>Euteleostomi</taxon>
        <taxon>Actinopterygii</taxon>
        <taxon>Neopterygii</taxon>
        <taxon>Teleostei</taxon>
        <taxon>Neoteleostei</taxon>
        <taxon>Acanthomorphata</taxon>
        <taxon>Eupercaria</taxon>
        <taxon>Perciformes</taxon>
        <taxon>Cottioidei</taxon>
        <taxon>Gasterosteales</taxon>
        <taxon>Gasterosteidae</taxon>
        <taxon>Gasterosteus</taxon>
    </lineage>
</organism>
<reference evidence="2 3" key="1">
    <citation type="journal article" date="2021" name="G3 (Bethesda)">
        <title>Improved contiguity of the threespine stickleback genome using long-read sequencing.</title>
        <authorList>
            <person name="Nath S."/>
            <person name="Shaw D.E."/>
            <person name="White M.A."/>
        </authorList>
    </citation>
    <scope>NUCLEOTIDE SEQUENCE [LARGE SCALE GENOMIC DNA]</scope>
    <source>
        <strain evidence="2 3">Lake Benthic</strain>
    </source>
</reference>
<dbReference type="GeneID" id="120814851"/>
<feature type="domain" description="RNF31 C-terminal" evidence="1">
    <location>
        <begin position="78"/>
        <end position="163"/>
    </location>
</feature>
<evidence type="ECO:0000313" key="2">
    <source>
        <dbReference type="Ensembl" id="ENSGACP00000070247.1"/>
    </source>
</evidence>
<dbReference type="PANTHER" id="PTHR16004:SF5">
    <property type="entry name" value="E3 UBIQUITIN-PROTEIN LIGASE RNF31"/>
    <property type="match status" value="1"/>
</dbReference>
<dbReference type="PANTHER" id="PTHR16004">
    <property type="entry name" value="RING FINGER PROTEIN 31-RELATED"/>
    <property type="match status" value="1"/>
</dbReference>
<dbReference type="InterPro" id="IPR026254">
    <property type="entry name" value="RNF31-like"/>
</dbReference>
<dbReference type="GO" id="GO:0070530">
    <property type="term" value="F:K63-linked polyubiquitin modification-dependent protein binding"/>
    <property type="evidence" value="ECO:0007669"/>
    <property type="project" value="TreeGrafter"/>
</dbReference>
<dbReference type="GO" id="GO:0097039">
    <property type="term" value="P:protein linear polyubiquitination"/>
    <property type="evidence" value="ECO:0007669"/>
    <property type="project" value="TreeGrafter"/>
</dbReference>